<dbReference type="PANTHER" id="PTHR43877:SF5">
    <property type="entry name" value="BLL8307 PROTEIN"/>
    <property type="match status" value="1"/>
</dbReference>
<comment type="caution">
    <text evidence="4">The sequence shown here is derived from an EMBL/GenBank/DDBJ whole genome shotgun (WGS) entry which is preliminary data.</text>
</comment>
<evidence type="ECO:0000313" key="4">
    <source>
        <dbReference type="EMBL" id="MFC5570902.1"/>
    </source>
</evidence>
<evidence type="ECO:0000256" key="2">
    <source>
        <dbReference type="ARBA" id="ARBA00023315"/>
    </source>
</evidence>
<dbReference type="InterPro" id="IPR016181">
    <property type="entry name" value="Acyl_CoA_acyltransferase"/>
</dbReference>
<dbReference type="RefSeq" id="WP_386755404.1">
    <property type="nucleotide sequence ID" value="NZ_JBHSNM010000004.1"/>
</dbReference>
<accession>A0ABW0SP84</accession>
<keyword evidence="2 4" id="KW-0012">Acyltransferase</keyword>
<evidence type="ECO:0000313" key="5">
    <source>
        <dbReference type="Proteomes" id="UP001596036"/>
    </source>
</evidence>
<name>A0ABW0SP84_9GAMM</name>
<evidence type="ECO:0000256" key="1">
    <source>
        <dbReference type="ARBA" id="ARBA00022679"/>
    </source>
</evidence>
<dbReference type="Proteomes" id="UP001596036">
    <property type="component" value="Unassembled WGS sequence"/>
</dbReference>
<dbReference type="SUPFAM" id="SSF55729">
    <property type="entry name" value="Acyl-CoA N-acyltransferases (Nat)"/>
    <property type="match status" value="1"/>
</dbReference>
<evidence type="ECO:0000259" key="3">
    <source>
        <dbReference type="PROSITE" id="PS51186"/>
    </source>
</evidence>
<protein>
    <submittedName>
        <fullName evidence="4">GNAT family N-acetyltransferase</fullName>
        <ecNumber evidence="4">2.3.-.-</ecNumber>
    </submittedName>
</protein>
<organism evidence="4 5">
    <name type="scientific">Lysobacter yangpyeongensis</name>
    <dbReference type="NCBI Taxonomy" id="346182"/>
    <lineage>
        <taxon>Bacteria</taxon>
        <taxon>Pseudomonadati</taxon>
        <taxon>Pseudomonadota</taxon>
        <taxon>Gammaproteobacteria</taxon>
        <taxon>Lysobacterales</taxon>
        <taxon>Lysobacteraceae</taxon>
        <taxon>Lysobacter</taxon>
    </lineage>
</organism>
<dbReference type="Pfam" id="PF00583">
    <property type="entry name" value="Acetyltransf_1"/>
    <property type="match status" value="1"/>
</dbReference>
<proteinExistence type="predicted"/>
<dbReference type="Gene3D" id="3.40.630.30">
    <property type="match status" value="1"/>
</dbReference>
<dbReference type="CDD" id="cd04301">
    <property type="entry name" value="NAT_SF"/>
    <property type="match status" value="1"/>
</dbReference>
<reference evidence="5" key="1">
    <citation type="journal article" date="2019" name="Int. J. Syst. Evol. Microbiol.">
        <title>The Global Catalogue of Microorganisms (GCM) 10K type strain sequencing project: providing services to taxonomists for standard genome sequencing and annotation.</title>
        <authorList>
            <consortium name="The Broad Institute Genomics Platform"/>
            <consortium name="The Broad Institute Genome Sequencing Center for Infectious Disease"/>
            <person name="Wu L."/>
            <person name="Ma J."/>
        </authorList>
    </citation>
    <scope>NUCLEOTIDE SEQUENCE [LARGE SCALE GENOMIC DNA]</scope>
    <source>
        <strain evidence="5">KACC 11407</strain>
    </source>
</reference>
<dbReference type="PROSITE" id="PS51186">
    <property type="entry name" value="GNAT"/>
    <property type="match status" value="1"/>
</dbReference>
<feature type="domain" description="N-acetyltransferase" evidence="3">
    <location>
        <begin position="3"/>
        <end position="151"/>
    </location>
</feature>
<dbReference type="InterPro" id="IPR050832">
    <property type="entry name" value="Bact_Acetyltransf"/>
</dbReference>
<gene>
    <name evidence="4" type="ORF">ACFPN1_12605</name>
</gene>
<sequence length="151" mass="16585">MEIALADLDSPAFAALLEEHRRAMQATAPAESQHALDLTGLRRADVRVWVLHEDGALLGCGALQHLDAAHAEIKAMRTARAHLRRGVARTLLDHLIAQARRDGYARLSLETGSMAYFEPARRLYANAGFVPCAPFAGYVDDPHSVYLTRTL</sequence>
<dbReference type="PANTHER" id="PTHR43877">
    <property type="entry name" value="AMINOALKYLPHOSPHONATE N-ACETYLTRANSFERASE-RELATED-RELATED"/>
    <property type="match status" value="1"/>
</dbReference>
<dbReference type="EC" id="2.3.-.-" evidence="4"/>
<dbReference type="GO" id="GO:0016746">
    <property type="term" value="F:acyltransferase activity"/>
    <property type="evidence" value="ECO:0007669"/>
    <property type="project" value="UniProtKB-KW"/>
</dbReference>
<keyword evidence="1 4" id="KW-0808">Transferase</keyword>
<dbReference type="InterPro" id="IPR000182">
    <property type="entry name" value="GNAT_dom"/>
</dbReference>
<keyword evidence="5" id="KW-1185">Reference proteome</keyword>
<dbReference type="EMBL" id="JBHSNM010000004">
    <property type="protein sequence ID" value="MFC5570902.1"/>
    <property type="molecule type" value="Genomic_DNA"/>
</dbReference>